<evidence type="ECO:0000313" key="2">
    <source>
        <dbReference type="Proteomes" id="UP000614350"/>
    </source>
</evidence>
<dbReference type="EMBL" id="JACSEA010000016">
    <property type="protein sequence ID" value="KAF7384184.1"/>
    <property type="molecule type" value="Genomic_DNA"/>
</dbReference>
<proteinExistence type="predicted"/>
<reference evidence="1" key="1">
    <citation type="journal article" date="2020" name="G3 (Bethesda)">
        <title>High-Quality Assemblies for Three Invasive Social Wasps from the &lt;i&gt;Vespula&lt;/i&gt; Genus.</title>
        <authorList>
            <person name="Harrop T.W.R."/>
            <person name="Guhlin J."/>
            <person name="McLaughlin G.M."/>
            <person name="Permina E."/>
            <person name="Stockwell P."/>
            <person name="Gilligan J."/>
            <person name="Le Lec M.F."/>
            <person name="Gruber M.A.M."/>
            <person name="Quinn O."/>
            <person name="Lovegrove M."/>
            <person name="Duncan E.J."/>
            <person name="Remnant E.J."/>
            <person name="Van Eeckhoven J."/>
            <person name="Graham B."/>
            <person name="Knapp R.A."/>
            <person name="Langford K.W."/>
            <person name="Kronenberg Z."/>
            <person name="Press M.O."/>
            <person name="Eacker S.M."/>
            <person name="Wilson-Rankin E.E."/>
            <person name="Purcell J."/>
            <person name="Lester P.J."/>
            <person name="Dearden P.K."/>
        </authorList>
    </citation>
    <scope>NUCLEOTIDE SEQUENCE</scope>
    <source>
        <strain evidence="1">Marl-1</strain>
    </source>
</reference>
<dbReference type="Proteomes" id="UP000614350">
    <property type="component" value="Unassembled WGS sequence"/>
</dbReference>
<dbReference type="AlphaFoldDB" id="A0A834MUI2"/>
<protein>
    <submittedName>
        <fullName evidence="1">Uncharacterized protein</fullName>
    </submittedName>
</protein>
<gene>
    <name evidence="1" type="ORF">HZH66_012434</name>
</gene>
<accession>A0A834MUI2</accession>
<name>A0A834MUI2_VESVU</name>
<keyword evidence="2" id="KW-1185">Reference proteome</keyword>
<organism evidence="1 2">
    <name type="scientific">Vespula vulgaris</name>
    <name type="common">Yellow jacket</name>
    <name type="synonym">Wasp</name>
    <dbReference type="NCBI Taxonomy" id="7454"/>
    <lineage>
        <taxon>Eukaryota</taxon>
        <taxon>Metazoa</taxon>
        <taxon>Ecdysozoa</taxon>
        <taxon>Arthropoda</taxon>
        <taxon>Hexapoda</taxon>
        <taxon>Insecta</taxon>
        <taxon>Pterygota</taxon>
        <taxon>Neoptera</taxon>
        <taxon>Endopterygota</taxon>
        <taxon>Hymenoptera</taxon>
        <taxon>Apocrita</taxon>
        <taxon>Aculeata</taxon>
        <taxon>Vespoidea</taxon>
        <taxon>Vespidae</taxon>
        <taxon>Vespinae</taxon>
        <taxon>Vespula</taxon>
    </lineage>
</organism>
<comment type="caution">
    <text evidence="1">The sequence shown here is derived from an EMBL/GenBank/DDBJ whole genome shotgun (WGS) entry which is preliminary data.</text>
</comment>
<sequence length="175" mass="19586">MDDQRAIEEVSKSASYPVGMDNDKSNYVILSTGKRKVRRVFLLMENVRPDGISGGGYNFGGTRYEKKSGQGKPGEATKLFEGQETYLTRVAYRRHAFPITPEAKKLVEEKVTADGDGTGGEGEFEFEQKARRIRNVVVLARQANERDECALKLSPYLYIQPYNGYNDVDDSSGDI</sequence>
<evidence type="ECO:0000313" key="1">
    <source>
        <dbReference type="EMBL" id="KAF7384184.1"/>
    </source>
</evidence>